<comment type="caution">
    <text evidence="9">The sequence shown here is derived from an EMBL/GenBank/DDBJ whole genome shotgun (WGS) entry which is preliminary data.</text>
</comment>
<dbReference type="SUPFAM" id="SSF52172">
    <property type="entry name" value="CheY-like"/>
    <property type="match status" value="1"/>
</dbReference>
<evidence type="ECO:0000256" key="6">
    <source>
        <dbReference type="SAM" id="MobiDB-lite"/>
    </source>
</evidence>
<accession>K6WAZ6</accession>
<dbReference type="PANTHER" id="PTHR43214:SF24">
    <property type="entry name" value="TRANSCRIPTIONAL REGULATORY PROTEIN NARL-RELATED"/>
    <property type="match status" value="1"/>
</dbReference>
<dbReference type="InterPro" id="IPR001789">
    <property type="entry name" value="Sig_transdc_resp-reg_receiver"/>
</dbReference>
<dbReference type="InterPro" id="IPR039420">
    <property type="entry name" value="WalR-like"/>
</dbReference>
<feature type="region of interest" description="Disordered" evidence="6">
    <location>
        <begin position="1"/>
        <end position="20"/>
    </location>
</feature>
<evidence type="ECO:0000259" key="8">
    <source>
        <dbReference type="PROSITE" id="PS50110"/>
    </source>
</evidence>
<keyword evidence="3" id="KW-0238">DNA-binding</keyword>
<dbReference type="PROSITE" id="PS50110">
    <property type="entry name" value="RESPONSE_REGULATORY"/>
    <property type="match status" value="1"/>
</dbReference>
<evidence type="ECO:0000313" key="9">
    <source>
        <dbReference type="EMBL" id="GAB96395.1"/>
    </source>
</evidence>
<dbReference type="Gene3D" id="3.40.50.2300">
    <property type="match status" value="1"/>
</dbReference>
<dbReference type="eggNOG" id="COG2197">
    <property type="taxonomic scope" value="Bacteria"/>
</dbReference>
<keyword evidence="1 5" id="KW-0597">Phosphoprotein</keyword>
<dbReference type="Pfam" id="PF00072">
    <property type="entry name" value="Response_reg"/>
    <property type="match status" value="1"/>
</dbReference>
<feature type="modified residue" description="4-aspartylphosphate" evidence="5">
    <location>
        <position position="74"/>
    </location>
</feature>
<dbReference type="GO" id="GO:0006355">
    <property type="term" value="P:regulation of DNA-templated transcription"/>
    <property type="evidence" value="ECO:0007669"/>
    <property type="project" value="InterPro"/>
</dbReference>
<evidence type="ECO:0000259" key="7">
    <source>
        <dbReference type="PROSITE" id="PS50043"/>
    </source>
</evidence>
<dbReference type="CDD" id="cd17535">
    <property type="entry name" value="REC_NarL-like"/>
    <property type="match status" value="1"/>
</dbReference>
<organism evidence="9 10">
    <name type="scientific">Kineosphaera limosa NBRC 100340</name>
    <dbReference type="NCBI Taxonomy" id="1184609"/>
    <lineage>
        <taxon>Bacteria</taxon>
        <taxon>Bacillati</taxon>
        <taxon>Actinomycetota</taxon>
        <taxon>Actinomycetes</taxon>
        <taxon>Micrococcales</taxon>
        <taxon>Dermatophilaceae</taxon>
        <taxon>Kineosphaera</taxon>
    </lineage>
</organism>
<sequence length="223" mass="23984">MTCEPPDLSPDQPLDQSGSGPVRVVVVDDHPVVRDGLVAMLQASGEIEVVGEAADGEAALCVVTRAVPDVVLMDLQMPRMGGVAAIRALRVRDPARPRILVLTTYDTDREFRRAIQAGADGLLLKDAQGADLVRAVHELVRGYSVLARPARTALSERPAAVELTPREREVLRWVADGCTNRAAARRLGIGEATVKTHLGHIYEKLGVVDRASAVRAAWEHGLV</sequence>
<feature type="domain" description="HTH luxR-type" evidence="7">
    <location>
        <begin position="156"/>
        <end position="221"/>
    </location>
</feature>
<dbReference type="PRINTS" id="PR00038">
    <property type="entry name" value="HTHLUXR"/>
</dbReference>
<dbReference type="GO" id="GO:0000160">
    <property type="term" value="P:phosphorelay signal transduction system"/>
    <property type="evidence" value="ECO:0007669"/>
    <property type="project" value="InterPro"/>
</dbReference>
<dbReference type="InterPro" id="IPR016032">
    <property type="entry name" value="Sig_transdc_resp-reg_C-effctor"/>
</dbReference>
<keyword evidence="2" id="KW-0805">Transcription regulation</keyword>
<dbReference type="GO" id="GO:0003677">
    <property type="term" value="F:DNA binding"/>
    <property type="evidence" value="ECO:0007669"/>
    <property type="project" value="UniProtKB-KW"/>
</dbReference>
<evidence type="ECO:0000256" key="4">
    <source>
        <dbReference type="ARBA" id="ARBA00023163"/>
    </source>
</evidence>
<dbReference type="SUPFAM" id="SSF46894">
    <property type="entry name" value="C-terminal effector domain of the bipartite response regulators"/>
    <property type="match status" value="1"/>
</dbReference>
<dbReference type="InterPro" id="IPR011006">
    <property type="entry name" value="CheY-like_superfamily"/>
</dbReference>
<feature type="domain" description="Response regulatory" evidence="8">
    <location>
        <begin position="23"/>
        <end position="140"/>
    </location>
</feature>
<evidence type="ECO:0000256" key="5">
    <source>
        <dbReference type="PROSITE-ProRule" id="PRU00169"/>
    </source>
</evidence>
<dbReference type="OrthoDB" id="9808843at2"/>
<dbReference type="SMART" id="SM00448">
    <property type="entry name" value="REC"/>
    <property type="match status" value="1"/>
</dbReference>
<dbReference type="Proteomes" id="UP000008366">
    <property type="component" value="Unassembled WGS sequence"/>
</dbReference>
<reference evidence="9 10" key="1">
    <citation type="submission" date="2012-08" db="EMBL/GenBank/DDBJ databases">
        <title>Whole genome shotgun sequence of Kineosphaera limosa NBRC 100340.</title>
        <authorList>
            <person name="Yoshida I."/>
            <person name="Isaki S."/>
            <person name="Hosoyama A."/>
            <person name="Tsuchikane K."/>
            <person name="Katsumata H."/>
            <person name="Ando Y."/>
            <person name="Ohji S."/>
            <person name="Hamada M."/>
            <person name="Tamura T."/>
            <person name="Yamazoe A."/>
            <person name="Yamazaki S."/>
            <person name="Fujita N."/>
        </authorList>
    </citation>
    <scope>NUCLEOTIDE SEQUENCE [LARGE SCALE GENOMIC DNA]</scope>
    <source>
        <strain evidence="9 10">NBRC 100340</strain>
    </source>
</reference>
<evidence type="ECO:0000256" key="1">
    <source>
        <dbReference type="ARBA" id="ARBA00022553"/>
    </source>
</evidence>
<gene>
    <name evidence="9" type="ORF">KILIM_037_00140</name>
</gene>
<evidence type="ECO:0000313" key="10">
    <source>
        <dbReference type="Proteomes" id="UP000008366"/>
    </source>
</evidence>
<keyword evidence="10" id="KW-1185">Reference proteome</keyword>
<evidence type="ECO:0000256" key="3">
    <source>
        <dbReference type="ARBA" id="ARBA00023125"/>
    </source>
</evidence>
<dbReference type="InterPro" id="IPR058245">
    <property type="entry name" value="NreC/VraR/RcsB-like_REC"/>
</dbReference>
<protein>
    <submittedName>
        <fullName evidence="9">Putative two-component response regulator</fullName>
    </submittedName>
</protein>
<dbReference type="InterPro" id="IPR000792">
    <property type="entry name" value="Tscrpt_reg_LuxR_C"/>
</dbReference>
<name>K6WAZ6_9MICO</name>
<dbReference type="EMBL" id="BAHD01000037">
    <property type="protein sequence ID" value="GAB96395.1"/>
    <property type="molecule type" value="Genomic_DNA"/>
</dbReference>
<dbReference type="AlphaFoldDB" id="K6WAZ6"/>
<dbReference type="RefSeq" id="WP_006592927.1">
    <property type="nucleotide sequence ID" value="NZ_BAHD01000037.1"/>
</dbReference>
<dbReference type="SMART" id="SM00421">
    <property type="entry name" value="HTH_LUXR"/>
    <property type="match status" value="1"/>
</dbReference>
<evidence type="ECO:0000256" key="2">
    <source>
        <dbReference type="ARBA" id="ARBA00023015"/>
    </source>
</evidence>
<dbReference type="PROSITE" id="PS50043">
    <property type="entry name" value="HTH_LUXR_2"/>
    <property type="match status" value="1"/>
</dbReference>
<proteinExistence type="predicted"/>
<keyword evidence="4" id="KW-0804">Transcription</keyword>
<dbReference type="Pfam" id="PF00196">
    <property type="entry name" value="GerE"/>
    <property type="match status" value="1"/>
</dbReference>
<dbReference type="PANTHER" id="PTHR43214">
    <property type="entry name" value="TWO-COMPONENT RESPONSE REGULATOR"/>
    <property type="match status" value="1"/>
</dbReference>
<dbReference type="STRING" id="1184609.KILIM_037_00140"/>
<dbReference type="CDD" id="cd06170">
    <property type="entry name" value="LuxR_C_like"/>
    <property type="match status" value="1"/>
</dbReference>